<evidence type="ECO:0000313" key="2">
    <source>
        <dbReference type="EMBL" id="MBA0689384.1"/>
    </source>
</evidence>
<dbReference type="Proteomes" id="UP000593577">
    <property type="component" value="Unassembled WGS sequence"/>
</dbReference>
<evidence type="ECO:0000313" key="3">
    <source>
        <dbReference type="Proteomes" id="UP000593577"/>
    </source>
</evidence>
<dbReference type="AlphaFoldDB" id="A0A7J8XR92"/>
<dbReference type="Pfam" id="PF14383">
    <property type="entry name" value="VARLMGL"/>
    <property type="match status" value="1"/>
</dbReference>
<gene>
    <name evidence="2" type="ORF">Goari_007115</name>
</gene>
<protein>
    <recommendedName>
        <fullName evidence="1">DUF3741 domain-containing protein</fullName>
    </recommendedName>
</protein>
<dbReference type="InterPro" id="IPR032795">
    <property type="entry name" value="DUF3741-assoc"/>
</dbReference>
<keyword evidence="3" id="KW-1185">Reference proteome</keyword>
<dbReference type="PANTHER" id="PTHR37897">
    <property type="entry name" value="DNAK FAMILY PROTEIN"/>
    <property type="match status" value="1"/>
</dbReference>
<sequence length="325" mass="36247">MHHPPALPVNYVFKSLQIKKQLSIALLICLKLMKLEKKPAKTTCIIICHFIDTMKDLSFFLLKNSVGAKMKKGIRNFCNGDGSTSTLNQSRTDHGGAGIITSSDLVAPPSVVASNTTAQSPPTTLEEMILRLELEEELARKSKLNEYYSENFRGGRMSCVNNSDILRSARNALNQYPRFSLDGKDSMYRSSFRNPEKINGRNSVCCDHGLRERFYKASCLPSTLGGETVIWCEPGVVAKLMGLEAVPVTISRRKDRSNQKLGSVIKRQNLRRRGERHEMERRVGVEEDFKRGKVGGCSNTGYCVMKPVVVAAANGEGGWPTRRFL</sequence>
<dbReference type="PANTHER" id="PTHR37897:SF1">
    <property type="entry name" value="DUF3741 DOMAIN-CONTAINING PROTEIN"/>
    <property type="match status" value="1"/>
</dbReference>
<evidence type="ECO:0000259" key="1">
    <source>
        <dbReference type="Pfam" id="PF14383"/>
    </source>
</evidence>
<reference evidence="2 3" key="1">
    <citation type="journal article" date="2019" name="Genome Biol. Evol.">
        <title>Insights into the evolution of the New World diploid cottons (Gossypium, subgenus Houzingenia) based on genome sequencing.</title>
        <authorList>
            <person name="Grover C.E."/>
            <person name="Arick M.A. 2nd"/>
            <person name="Thrash A."/>
            <person name="Conover J.L."/>
            <person name="Sanders W.S."/>
            <person name="Peterson D.G."/>
            <person name="Frelichowski J.E."/>
            <person name="Scheffler J.A."/>
            <person name="Scheffler B.E."/>
            <person name="Wendel J.F."/>
        </authorList>
    </citation>
    <scope>NUCLEOTIDE SEQUENCE [LARGE SCALE GENOMIC DNA]</scope>
    <source>
        <strain evidence="2">185</strain>
        <tissue evidence="2">Leaf</tissue>
    </source>
</reference>
<feature type="domain" description="DUF3741" evidence="1">
    <location>
        <begin position="233"/>
        <end position="247"/>
    </location>
</feature>
<dbReference type="EMBL" id="JABFAA010000008">
    <property type="protein sequence ID" value="MBA0689384.1"/>
    <property type="molecule type" value="Genomic_DNA"/>
</dbReference>
<name>A0A7J8XR92_GOSAI</name>
<accession>A0A7J8XR92</accession>
<proteinExistence type="predicted"/>
<organism evidence="2 3">
    <name type="scientific">Gossypium aridum</name>
    <name type="common">American cotton</name>
    <name type="synonym">Erioxylum aridum</name>
    <dbReference type="NCBI Taxonomy" id="34290"/>
    <lineage>
        <taxon>Eukaryota</taxon>
        <taxon>Viridiplantae</taxon>
        <taxon>Streptophyta</taxon>
        <taxon>Embryophyta</taxon>
        <taxon>Tracheophyta</taxon>
        <taxon>Spermatophyta</taxon>
        <taxon>Magnoliopsida</taxon>
        <taxon>eudicotyledons</taxon>
        <taxon>Gunneridae</taxon>
        <taxon>Pentapetalae</taxon>
        <taxon>rosids</taxon>
        <taxon>malvids</taxon>
        <taxon>Malvales</taxon>
        <taxon>Malvaceae</taxon>
        <taxon>Malvoideae</taxon>
        <taxon>Gossypium</taxon>
    </lineage>
</organism>
<comment type="caution">
    <text evidence="2">The sequence shown here is derived from an EMBL/GenBank/DDBJ whole genome shotgun (WGS) entry which is preliminary data.</text>
</comment>